<dbReference type="OrthoDB" id="421686at2759"/>
<feature type="compositionally biased region" description="Basic and acidic residues" evidence="1">
    <location>
        <begin position="1003"/>
        <end position="1019"/>
    </location>
</feature>
<feature type="region of interest" description="Disordered" evidence="1">
    <location>
        <begin position="940"/>
        <end position="1019"/>
    </location>
</feature>
<evidence type="ECO:0000313" key="4">
    <source>
        <dbReference type="EMBL" id="CAL4770208.1"/>
    </source>
</evidence>
<evidence type="ECO:0000256" key="1">
    <source>
        <dbReference type="SAM" id="MobiDB-lite"/>
    </source>
</evidence>
<dbReference type="PANTHER" id="PTHR35759">
    <property type="entry name" value="BNAA09G03860D PROTEIN"/>
    <property type="match status" value="1"/>
</dbReference>
<evidence type="ECO:0000313" key="2">
    <source>
        <dbReference type="EMBL" id="CAI3982896.1"/>
    </source>
</evidence>
<reference evidence="3" key="2">
    <citation type="submission" date="2024-04" db="EMBL/GenBank/DDBJ databases">
        <authorList>
            <person name="Chen Y."/>
            <person name="Shah S."/>
            <person name="Dougan E. K."/>
            <person name="Thang M."/>
            <person name="Chan C."/>
        </authorList>
    </citation>
    <scope>NUCLEOTIDE SEQUENCE [LARGE SCALE GENOMIC DNA]</scope>
</reference>
<evidence type="ECO:0000313" key="5">
    <source>
        <dbReference type="Proteomes" id="UP001152797"/>
    </source>
</evidence>
<keyword evidence="4" id="KW-0418">Kinase</keyword>
<keyword evidence="5" id="KW-1185">Reference proteome</keyword>
<dbReference type="Proteomes" id="UP001152797">
    <property type="component" value="Unassembled WGS sequence"/>
</dbReference>
<proteinExistence type="predicted"/>
<protein>
    <submittedName>
        <fullName evidence="4">Serine/threonine-protein kinase 33</fullName>
    </submittedName>
</protein>
<dbReference type="EMBL" id="CAMXCT010000757">
    <property type="protein sequence ID" value="CAI3982896.1"/>
    <property type="molecule type" value="Genomic_DNA"/>
</dbReference>
<comment type="caution">
    <text evidence="2">The sequence shown here is derived from an EMBL/GenBank/DDBJ whole genome shotgun (WGS) entry which is preliminary data.</text>
</comment>
<sequence length="1019" mass="115624">MLLCRLRPAALGFFTAHTLAEVLPAAEDMLLRLERGKVYDDKERRFAYELPLPKLPVPIQGSPGSPLAVAVCSQLGPSWEFPSFGKCHLVTQEVQSLIDTDLDAALREVIFNTAAAARAEGFHVQVSRHDLFHGHFFRRKNGEVGILLHACEYPCRNDDAFPVNLGFCQSDSCIQYSDEVMQHRNLVILFSPCVRAFVLDAESDCIKALIPDYAQKPMYTLYEDTLGEPLADVYFLPEQPKLGWVSRRSYPARKENFKREKYFMKFESSQSGRAGSAGNTAGNDGTELVEAEELQDEESFVKDLIDVDHHIQDLAKSILFQHLERASIEERAAAKAEEARRRKEAELRRARKKEQMARDPKRKEDGKPKDRSIPLRHYEVYGEKGSEKVNIVDILKIQSQCEMLNESGGVDQMLEQRHRSEKLQRALTFTDPGSKNSAALEASLFQSEIPPDLSRDERAKQLRKDKYLNHLIDKMSRLRSEWKYMLPFDVDLASSGFTDGTGERMSVSDLCVKNPRAAQNFLKEISSLIGQRIQAYGGRQRGIVGGHSILETLGGSKDPTSSIQTEIPLARQSSKRKTLQAQLERSATLKAKNRKRWSIVKAVVHWLLLHFRFKRLHKSSDICLLVLRQLGEWSRIRRAMKGFVDNVTLLQRWCKRFLQVKRRRCSQLEKEWERYEDFHLQNFFRNKAQAIIQEQKELEKETPSKKTQYKGLTSGKAKREKQALLSMMEKSVDGGDISIDFRAYKIPGPERRAIINRWYMVTLRNHVRSEQTIAMTIREMLAAERELERFVKTFGTHTIQAPPKPTAEEVAEIKKLKTKAVNDDMSGLRMGGKLKNDWFRVSEEFVVRCIAVAAQAMETMHPFHDHPANRGLTTRPMAVPYDQQGDIRPFATAARTSAFADVGSLSLPCHAQVVRASARPVDLGRLGTKTLKARASKARRLDEEAITTRAGERRGSMLAKAAAPDPTAPAQGSSGGGHDIEDLLKTLTPRLRQISETQNLEYRLSKGKEDKEEKPEADA</sequence>
<gene>
    <name evidence="2" type="ORF">C1SCF055_LOCUS10556</name>
</gene>
<name>A0A9P1FNZ2_9DINO</name>
<dbReference type="GO" id="GO:0016301">
    <property type="term" value="F:kinase activity"/>
    <property type="evidence" value="ECO:0007669"/>
    <property type="project" value="UniProtKB-KW"/>
</dbReference>
<dbReference type="PANTHER" id="PTHR35759:SF1">
    <property type="entry name" value="OS07G0673000 PROTEIN"/>
    <property type="match status" value="1"/>
</dbReference>
<feature type="compositionally biased region" description="Low complexity" evidence="1">
    <location>
        <begin position="959"/>
        <end position="970"/>
    </location>
</feature>
<keyword evidence="4" id="KW-0808">Transferase</keyword>
<dbReference type="EMBL" id="CAMXCT030000757">
    <property type="protein sequence ID" value="CAL4770208.1"/>
    <property type="molecule type" value="Genomic_DNA"/>
</dbReference>
<dbReference type="EMBL" id="CAMXCT020000757">
    <property type="protein sequence ID" value="CAL1136271.1"/>
    <property type="molecule type" value="Genomic_DNA"/>
</dbReference>
<reference evidence="2" key="1">
    <citation type="submission" date="2022-10" db="EMBL/GenBank/DDBJ databases">
        <authorList>
            <person name="Chen Y."/>
            <person name="Dougan E. K."/>
            <person name="Chan C."/>
            <person name="Rhodes N."/>
            <person name="Thang M."/>
        </authorList>
    </citation>
    <scope>NUCLEOTIDE SEQUENCE</scope>
</reference>
<organism evidence="2">
    <name type="scientific">Cladocopium goreaui</name>
    <dbReference type="NCBI Taxonomy" id="2562237"/>
    <lineage>
        <taxon>Eukaryota</taxon>
        <taxon>Sar</taxon>
        <taxon>Alveolata</taxon>
        <taxon>Dinophyceae</taxon>
        <taxon>Suessiales</taxon>
        <taxon>Symbiodiniaceae</taxon>
        <taxon>Cladocopium</taxon>
    </lineage>
</organism>
<dbReference type="AlphaFoldDB" id="A0A9P1FNZ2"/>
<feature type="region of interest" description="Disordered" evidence="1">
    <location>
        <begin position="335"/>
        <end position="375"/>
    </location>
</feature>
<accession>A0A9P1FNZ2</accession>
<evidence type="ECO:0000313" key="3">
    <source>
        <dbReference type="EMBL" id="CAL1136271.1"/>
    </source>
</evidence>